<dbReference type="Proteomes" id="UP000032180">
    <property type="component" value="Chromosome 4"/>
</dbReference>
<evidence type="ECO:0000313" key="1">
    <source>
        <dbReference type="EnsemblPlants" id="LPERR04G19350.1"/>
    </source>
</evidence>
<organism evidence="1 2">
    <name type="scientific">Leersia perrieri</name>
    <dbReference type="NCBI Taxonomy" id="77586"/>
    <lineage>
        <taxon>Eukaryota</taxon>
        <taxon>Viridiplantae</taxon>
        <taxon>Streptophyta</taxon>
        <taxon>Embryophyta</taxon>
        <taxon>Tracheophyta</taxon>
        <taxon>Spermatophyta</taxon>
        <taxon>Magnoliopsida</taxon>
        <taxon>Liliopsida</taxon>
        <taxon>Poales</taxon>
        <taxon>Poaceae</taxon>
        <taxon>BOP clade</taxon>
        <taxon>Oryzoideae</taxon>
        <taxon>Oryzeae</taxon>
        <taxon>Oryzinae</taxon>
        <taxon>Leersia</taxon>
    </lineage>
</organism>
<evidence type="ECO:0000313" key="2">
    <source>
        <dbReference type="Proteomes" id="UP000032180"/>
    </source>
</evidence>
<reference evidence="2" key="2">
    <citation type="submission" date="2013-12" db="EMBL/GenBank/DDBJ databases">
        <authorList>
            <person name="Yu Y."/>
            <person name="Lee S."/>
            <person name="de Baynast K."/>
            <person name="Wissotski M."/>
            <person name="Liu L."/>
            <person name="Talag J."/>
            <person name="Goicoechea J."/>
            <person name="Angelova A."/>
            <person name="Jetty R."/>
            <person name="Kudrna D."/>
            <person name="Golser W."/>
            <person name="Rivera L."/>
            <person name="Zhang J."/>
            <person name="Wing R."/>
        </authorList>
    </citation>
    <scope>NUCLEOTIDE SEQUENCE</scope>
</reference>
<dbReference type="EnsemblPlants" id="LPERR04G19350.1">
    <property type="protein sequence ID" value="LPERR04G19350.1"/>
    <property type="gene ID" value="LPERR04G19350"/>
</dbReference>
<name>A0A0D9W8U7_9ORYZ</name>
<protein>
    <submittedName>
        <fullName evidence="1">Uncharacterized protein</fullName>
    </submittedName>
</protein>
<reference evidence="1 2" key="1">
    <citation type="submission" date="2012-08" db="EMBL/GenBank/DDBJ databases">
        <title>Oryza genome evolution.</title>
        <authorList>
            <person name="Wing R.A."/>
        </authorList>
    </citation>
    <scope>NUCLEOTIDE SEQUENCE</scope>
</reference>
<accession>A0A0D9W8U7</accession>
<keyword evidence="2" id="KW-1185">Reference proteome</keyword>
<sequence length="60" mass="6682">MLDSSNATVSLNELNLGKKFRNQLRYQLPNTEASIDIPHLGSGELSLQLMANAPFHRLLC</sequence>
<proteinExistence type="predicted"/>
<dbReference type="Gramene" id="LPERR04G19350.1">
    <property type="protein sequence ID" value="LPERR04G19350.1"/>
    <property type="gene ID" value="LPERR04G19350"/>
</dbReference>
<dbReference type="HOGENOM" id="CLU_2945018_0_0_1"/>
<dbReference type="AlphaFoldDB" id="A0A0D9W8U7"/>
<reference evidence="1" key="3">
    <citation type="submission" date="2015-04" db="UniProtKB">
        <authorList>
            <consortium name="EnsemblPlants"/>
        </authorList>
    </citation>
    <scope>IDENTIFICATION</scope>
</reference>